<name>A0A897MQW3_9EURY</name>
<evidence type="ECO:0000313" key="2">
    <source>
        <dbReference type="Proteomes" id="UP000663586"/>
    </source>
</evidence>
<sequence>MEDSALRLLQIYFKTFFSDVDVTETTSLWTLIDDTRDRIKSEWPEIQEFATNIHPLIINGHERVPICVVVMHVAVDNPPVPIIGNILRPMCTIERVVVMIENTRIKHREWCLLWLQSHIVVTSDQQITVESLEVLDRFPSVLHIHRDIAQMDQDGLIVNCLVMTVQQCIVHGPDARERPVAVFDDVRMAEMMIRNNVSAHSTPDTYCQINPLGN</sequence>
<reference evidence="1" key="1">
    <citation type="submission" date="2020-11" db="EMBL/GenBank/DDBJ databases">
        <title>Carbohydrate-dependent, anaerobic sulfur respiration: A novel catabolism in halophilic archaea.</title>
        <authorList>
            <person name="Sorokin D.Y."/>
            <person name="Messina E."/>
            <person name="Smedile F."/>
            <person name="La Cono V."/>
            <person name="Hallsworth J.E."/>
            <person name="Yakimov M.M."/>
        </authorList>
    </citation>
    <scope>NUCLEOTIDE SEQUENCE</scope>
    <source>
        <strain evidence="1">AArc-S</strain>
    </source>
</reference>
<organism evidence="1 2">
    <name type="scientific">Natranaeroarchaeum sulfidigenes</name>
    <dbReference type="NCBI Taxonomy" id="2784880"/>
    <lineage>
        <taxon>Archaea</taxon>
        <taxon>Methanobacteriati</taxon>
        <taxon>Methanobacteriota</taxon>
        <taxon>Stenosarchaea group</taxon>
        <taxon>Halobacteria</taxon>
        <taxon>Halobacteriales</taxon>
        <taxon>Natronoarchaeaceae</taxon>
        <taxon>Natranaeroarchaeum</taxon>
    </lineage>
</organism>
<dbReference type="EMBL" id="CP064786">
    <property type="protein sequence ID" value="QSG02927.1"/>
    <property type="molecule type" value="Genomic_DNA"/>
</dbReference>
<protein>
    <submittedName>
        <fullName evidence="1">Uncharacterized protein</fullName>
    </submittedName>
</protein>
<accession>A0A897MQW3</accession>
<dbReference type="KEGG" id="hara:AArcS_1717"/>
<gene>
    <name evidence="1" type="ORF">AArcS_1717</name>
</gene>
<evidence type="ECO:0000313" key="1">
    <source>
        <dbReference type="EMBL" id="QSG02927.1"/>
    </source>
</evidence>
<dbReference type="AlphaFoldDB" id="A0A897MQW3"/>
<proteinExistence type="predicted"/>
<keyword evidence="2" id="KW-1185">Reference proteome</keyword>
<dbReference type="Proteomes" id="UP000663586">
    <property type="component" value="Chromosome"/>
</dbReference>